<dbReference type="Proteomes" id="UP000499080">
    <property type="component" value="Unassembled WGS sequence"/>
</dbReference>
<protein>
    <submittedName>
        <fullName evidence="2">Uncharacterized protein</fullName>
    </submittedName>
</protein>
<reference evidence="2 3" key="1">
    <citation type="journal article" date="2019" name="Sci. Rep.">
        <title>Orb-weaving spider Araneus ventricosus genome elucidates the spidroin gene catalogue.</title>
        <authorList>
            <person name="Kono N."/>
            <person name="Nakamura H."/>
            <person name="Ohtoshi R."/>
            <person name="Moran D.A.P."/>
            <person name="Shinohara A."/>
            <person name="Yoshida Y."/>
            <person name="Fujiwara M."/>
            <person name="Mori M."/>
            <person name="Tomita M."/>
            <person name="Arakawa K."/>
        </authorList>
    </citation>
    <scope>NUCLEOTIDE SEQUENCE [LARGE SCALE GENOMIC DNA]</scope>
</reference>
<proteinExistence type="predicted"/>
<organism evidence="2 3">
    <name type="scientific">Araneus ventricosus</name>
    <name type="common">Orbweaver spider</name>
    <name type="synonym">Epeira ventricosa</name>
    <dbReference type="NCBI Taxonomy" id="182803"/>
    <lineage>
        <taxon>Eukaryota</taxon>
        <taxon>Metazoa</taxon>
        <taxon>Ecdysozoa</taxon>
        <taxon>Arthropoda</taxon>
        <taxon>Chelicerata</taxon>
        <taxon>Arachnida</taxon>
        <taxon>Araneae</taxon>
        <taxon>Araneomorphae</taxon>
        <taxon>Entelegynae</taxon>
        <taxon>Araneoidea</taxon>
        <taxon>Araneidae</taxon>
        <taxon>Araneus</taxon>
    </lineage>
</organism>
<sequence>MGEDVKPAFGLLKDFSRSSVQLIWLRLICGRGQPLWQRNFREAAMYVQPKGKLHVTLFFIYLGQSFCLIFPGSVLATPSAEIAFRWD</sequence>
<evidence type="ECO:0000256" key="1">
    <source>
        <dbReference type="SAM" id="Phobius"/>
    </source>
</evidence>
<keyword evidence="3" id="KW-1185">Reference proteome</keyword>
<evidence type="ECO:0000313" key="3">
    <source>
        <dbReference type="Proteomes" id="UP000499080"/>
    </source>
</evidence>
<dbReference type="EMBL" id="BGPR01112689">
    <property type="protein sequence ID" value="GBM95819.1"/>
    <property type="molecule type" value="Genomic_DNA"/>
</dbReference>
<gene>
    <name evidence="2" type="ORF">AVEN_112229_1</name>
</gene>
<name>A0A4Y2K1U7_ARAVE</name>
<keyword evidence="1" id="KW-0812">Transmembrane</keyword>
<accession>A0A4Y2K1U7</accession>
<keyword evidence="1" id="KW-0472">Membrane</keyword>
<comment type="caution">
    <text evidence="2">The sequence shown here is derived from an EMBL/GenBank/DDBJ whole genome shotgun (WGS) entry which is preliminary data.</text>
</comment>
<feature type="transmembrane region" description="Helical" evidence="1">
    <location>
        <begin position="55"/>
        <end position="76"/>
    </location>
</feature>
<evidence type="ECO:0000313" key="2">
    <source>
        <dbReference type="EMBL" id="GBM95819.1"/>
    </source>
</evidence>
<dbReference type="AlphaFoldDB" id="A0A4Y2K1U7"/>
<keyword evidence="1" id="KW-1133">Transmembrane helix</keyword>